<dbReference type="SMART" id="SM00382">
    <property type="entry name" value="AAA"/>
    <property type="match status" value="1"/>
</dbReference>
<evidence type="ECO:0000256" key="2">
    <source>
        <dbReference type="ARBA" id="ARBA00009441"/>
    </source>
</evidence>
<evidence type="ECO:0000256" key="6">
    <source>
        <dbReference type="ARBA" id="ARBA00022840"/>
    </source>
</evidence>
<dbReference type="Pfam" id="PF02463">
    <property type="entry name" value="SMC_N"/>
    <property type="match status" value="1"/>
</dbReference>
<dbReference type="NCBIfam" id="TIGR00634">
    <property type="entry name" value="recN"/>
    <property type="match status" value="1"/>
</dbReference>
<dbReference type="Proteomes" id="UP000009374">
    <property type="component" value="Unassembled WGS sequence"/>
</dbReference>
<evidence type="ECO:0000256" key="4">
    <source>
        <dbReference type="ARBA" id="ARBA00022741"/>
    </source>
</evidence>
<keyword evidence="7 9" id="KW-0234">DNA repair</keyword>
<comment type="function">
    <text evidence="1 9">May be involved in recombinational repair of damaged DNA.</text>
</comment>
<keyword evidence="6" id="KW-0067">ATP-binding</keyword>
<dbReference type="PANTHER" id="PTHR11059">
    <property type="entry name" value="DNA REPAIR PROTEIN RECN"/>
    <property type="match status" value="1"/>
</dbReference>
<evidence type="ECO:0000256" key="3">
    <source>
        <dbReference type="ARBA" id="ARBA00021315"/>
    </source>
</evidence>
<evidence type="ECO:0000313" key="11">
    <source>
        <dbReference type="EMBL" id="EES53978.1"/>
    </source>
</evidence>
<accession>C6HU50</accession>
<organism evidence="11 12">
    <name type="scientific">Leptospirillum ferrodiazotrophum</name>
    <dbReference type="NCBI Taxonomy" id="412449"/>
    <lineage>
        <taxon>Bacteria</taxon>
        <taxon>Pseudomonadati</taxon>
        <taxon>Nitrospirota</taxon>
        <taxon>Nitrospiria</taxon>
        <taxon>Nitrospirales</taxon>
        <taxon>Nitrospiraceae</taxon>
        <taxon>Leptospirillum</taxon>
    </lineage>
</organism>
<keyword evidence="5 9" id="KW-0227">DNA damage</keyword>
<dbReference type="InterPro" id="IPR027417">
    <property type="entry name" value="P-loop_NTPase"/>
</dbReference>
<proteinExistence type="inferred from homology"/>
<dbReference type="PIRSF" id="PIRSF003128">
    <property type="entry name" value="RecN"/>
    <property type="match status" value="1"/>
</dbReference>
<reference evidence="11 12" key="1">
    <citation type="journal article" date="2009" name="Appl. Environ. Microbiol.">
        <title>Community genomic and proteomic analyses of chemoautotrophic iron-oxidizing "Leptospirillum rubarum" (Group II) and "Leptospirillum ferrodiazotrophum" (Group III) bacteria in acid mine drainage biofilms.</title>
        <authorList>
            <person name="Goltsman D.S."/>
            <person name="Denef V.J."/>
            <person name="Singer S.W."/>
            <person name="VerBerkmoes N.C."/>
            <person name="Lefsrud M."/>
            <person name="Mueller R.S."/>
            <person name="Dick G.J."/>
            <person name="Sun C.L."/>
            <person name="Wheeler K.E."/>
            <person name="Zemla A."/>
            <person name="Baker B.J."/>
            <person name="Hauser L."/>
            <person name="Land M."/>
            <person name="Shah M.B."/>
            <person name="Thelen M.P."/>
            <person name="Hettich R.L."/>
            <person name="Banfield J.F."/>
        </authorList>
    </citation>
    <scope>NUCLEOTIDE SEQUENCE [LARGE SCALE GENOMIC DNA]</scope>
</reference>
<dbReference type="GO" id="GO:0005524">
    <property type="term" value="F:ATP binding"/>
    <property type="evidence" value="ECO:0007669"/>
    <property type="project" value="UniProtKB-KW"/>
</dbReference>
<name>C6HU50_9BACT</name>
<dbReference type="PANTHER" id="PTHR11059:SF0">
    <property type="entry name" value="DNA REPAIR PROTEIN RECN"/>
    <property type="match status" value="1"/>
</dbReference>
<evidence type="ECO:0000256" key="8">
    <source>
        <dbReference type="ARBA" id="ARBA00033408"/>
    </source>
</evidence>
<evidence type="ECO:0000313" key="12">
    <source>
        <dbReference type="Proteomes" id="UP000009374"/>
    </source>
</evidence>
<comment type="similarity">
    <text evidence="2 9">Belongs to the RecN family.</text>
</comment>
<evidence type="ECO:0000256" key="9">
    <source>
        <dbReference type="PIRNR" id="PIRNR003128"/>
    </source>
</evidence>
<dbReference type="Gene3D" id="3.40.50.300">
    <property type="entry name" value="P-loop containing nucleotide triphosphate hydrolases"/>
    <property type="match status" value="2"/>
</dbReference>
<dbReference type="InterPro" id="IPR003395">
    <property type="entry name" value="RecF/RecN/SMC_N"/>
</dbReference>
<evidence type="ECO:0000256" key="1">
    <source>
        <dbReference type="ARBA" id="ARBA00003618"/>
    </source>
</evidence>
<dbReference type="AlphaFoldDB" id="C6HU50"/>
<evidence type="ECO:0000259" key="10">
    <source>
        <dbReference type="SMART" id="SM00382"/>
    </source>
</evidence>
<dbReference type="GO" id="GO:0006281">
    <property type="term" value="P:DNA repair"/>
    <property type="evidence" value="ECO:0007669"/>
    <property type="project" value="UniProtKB-KW"/>
</dbReference>
<dbReference type="EMBL" id="GG693852">
    <property type="protein sequence ID" value="EES53978.1"/>
    <property type="molecule type" value="Genomic_DNA"/>
</dbReference>
<dbReference type="GO" id="GO:0006310">
    <property type="term" value="P:DNA recombination"/>
    <property type="evidence" value="ECO:0007669"/>
    <property type="project" value="InterPro"/>
</dbReference>
<keyword evidence="4" id="KW-0547">Nucleotide-binding</keyword>
<gene>
    <name evidence="11" type="ORF">UBAL3_44810116</name>
</gene>
<sequence>MLSHLRVASFATIQEISLSFDGGLTVITGETGAGKSLLVDALSLIAGQKPRNLSVRPGSSEAVVEAFFSPLSSPIPEALSEILTPDDDIVIRRLISSNGRLRQTVNGQAVSTSQLSSLVLQLFDLVGQGESLRMSGGENHRQFLDEYAGTSSLASEYERLRREILAKRRERLEILERKANLDRSLSEIRERHEDAHLLSGRPGEFEELSATLSAQLNLQEILQSSGRAYQMLSEDEESVLVHIGRISGEIDHILGFDPAAQIFRDRLGEAREILKDLAGELRHYQEGLELDPGQLETLESRFSLYRRLAQKYHVRPEELVNFLEESEGDDPGEVDRELEAFDQEISHLHARLLEVGQEISAKRKKTAGSFSEAVKESLRRLRIDHPSFSVSMVPYEGDLGGAYGPEQVEFLFSANPGMPEKPLGQVASGGETSRVLLAITRVLADKDPVPTLIFDEIDSGIGGEVGEVLGDLLREIGQTRQVISITHLHQVARKGDRHILVEKVSDQDGTTSRAFFVEGEERVREIARMLGGEKISPSALSIARDLLRFS</sequence>
<dbReference type="GO" id="GO:0043590">
    <property type="term" value="C:bacterial nucleoid"/>
    <property type="evidence" value="ECO:0007669"/>
    <property type="project" value="TreeGrafter"/>
</dbReference>
<dbReference type="CDD" id="cd03241">
    <property type="entry name" value="ABC_RecN"/>
    <property type="match status" value="1"/>
</dbReference>
<protein>
    <recommendedName>
        <fullName evidence="3 9">DNA repair protein RecN</fullName>
    </recommendedName>
    <alternativeName>
        <fullName evidence="8 9">Recombination protein N</fullName>
    </alternativeName>
</protein>
<dbReference type="SUPFAM" id="SSF52540">
    <property type="entry name" value="P-loop containing nucleoside triphosphate hydrolases"/>
    <property type="match status" value="1"/>
</dbReference>
<evidence type="ECO:0000256" key="5">
    <source>
        <dbReference type="ARBA" id="ARBA00022763"/>
    </source>
</evidence>
<feature type="domain" description="AAA+ ATPase" evidence="10">
    <location>
        <begin position="21"/>
        <end position="505"/>
    </location>
</feature>
<evidence type="ECO:0000256" key="7">
    <source>
        <dbReference type="ARBA" id="ARBA00023204"/>
    </source>
</evidence>
<keyword evidence="12" id="KW-1185">Reference proteome</keyword>
<dbReference type="InterPro" id="IPR003593">
    <property type="entry name" value="AAA+_ATPase"/>
</dbReference>
<dbReference type="GO" id="GO:0009432">
    <property type="term" value="P:SOS response"/>
    <property type="evidence" value="ECO:0007669"/>
    <property type="project" value="TreeGrafter"/>
</dbReference>
<dbReference type="InterPro" id="IPR004604">
    <property type="entry name" value="DNA_recomb/repair_RecN"/>
</dbReference>